<dbReference type="STRING" id="764103.G7E7P6"/>
<dbReference type="eggNOG" id="ENOG502SA0B">
    <property type="taxonomic scope" value="Eukaryota"/>
</dbReference>
<comment type="caution">
    <text evidence="4">The sequence shown here is derived from an EMBL/GenBank/DDBJ whole genome shotgun (WGS) entry which is preliminary data.</text>
</comment>
<organism evidence="4 5">
    <name type="scientific">Mixia osmundae (strain CBS 9802 / IAM 14324 / JCM 22182 / KY 12970)</name>
    <dbReference type="NCBI Taxonomy" id="764103"/>
    <lineage>
        <taxon>Eukaryota</taxon>
        <taxon>Fungi</taxon>
        <taxon>Dikarya</taxon>
        <taxon>Basidiomycota</taxon>
        <taxon>Pucciniomycotina</taxon>
        <taxon>Mixiomycetes</taxon>
        <taxon>Mixiales</taxon>
        <taxon>Mixiaceae</taxon>
        <taxon>Mixia</taxon>
    </lineage>
</organism>
<dbReference type="AlphaFoldDB" id="G7E7P6"/>
<evidence type="ECO:0000256" key="1">
    <source>
        <dbReference type="SAM" id="Coils"/>
    </source>
</evidence>
<feature type="transmembrane region" description="Helical" evidence="3">
    <location>
        <begin position="72"/>
        <end position="90"/>
    </location>
</feature>
<keyword evidence="5" id="KW-1185">Reference proteome</keyword>
<keyword evidence="3" id="KW-1133">Transmembrane helix</keyword>
<gene>
    <name evidence="4" type="primary">Mo05544</name>
    <name evidence="4" type="ORF">E5Q_05544</name>
</gene>
<dbReference type="EMBL" id="BABT02000165">
    <property type="protein sequence ID" value="GAA98856.1"/>
    <property type="molecule type" value="Genomic_DNA"/>
</dbReference>
<reference evidence="4 5" key="2">
    <citation type="journal article" date="2012" name="Open Biol.">
        <title>Characteristics of nucleosomes and linker DNA regions on the genome of the basidiomycete Mixia osmundae revealed by mono- and dinucleosome mapping.</title>
        <authorList>
            <person name="Nishida H."/>
            <person name="Kondo S."/>
            <person name="Matsumoto T."/>
            <person name="Suzuki Y."/>
            <person name="Yoshikawa H."/>
            <person name="Taylor T.D."/>
            <person name="Sugiyama J."/>
        </authorList>
    </citation>
    <scope>NUCLEOTIDE SEQUENCE [LARGE SCALE GENOMIC DNA]</scope>
    <source>
        <strain evidence="5">CBS 9802 / IAM 14324 / JCM 22182 / KY 12970</strain>
    </source>
</reference>
<keyword evidence="3" id="KW-0812">Transmembrane</keyword>
<reference evidence="4 5" key="1">
    <citation type="journal article" date="2011" name="J. Gen. Appl. Microbiol.">
        <title>Draft genome sequencing of the enigmatic basidiomycete Mixia osmundae.</title>
        <authorList>
            <person name="Nishida H."/>
            <person name="Nagatsuka Y."/>
            <person name="Sugiyama J."/>
        </authorList>
    </citation>
    <scope>NUCLEOTIDE SEQUENCE [LARGE SCALE GENOMIC DNA]</scope>
    <source>
        <strain evidence="5">CBS 9802 / IAM 14324 / JCM 22182 / KY 12970</strain>
    </source>
</reference>
<feature type="coiled-coil region" evidence="1">
    <location>
        <begin position="376"/>
        <end position="449"/>
    </location>
</feature>
<dbReference type="InParanoid" id="G7E7P6"/>
<accession>G7E7P6</accession>
<sequence>MGGHWLGFGSSDSIAIDQNGLPRTLASDVVALRRHWTLFLSRSLGLSTANGQSQWPATPYNTSRALSQHTTALVWLVFVAVLLLLCYLGNPKDVSFRIYLTDLSFKTHLHRLRTQSVSSKGSPHTLAFTKRMMISLKTPEYTLRNYHLFSTVTLHHDALSTGAEATLTQDKPAQTSQAAFADEAGSTTGFNLAQRQAVFFGALGHWWALDEHVHHEAEAIKLATSIAAMETDATPKLIRDTKGQRAAKQAQKREEAARQKAAAAEAAAKARRTAPAHPRHDDRARTSSRTVSAAHTELLTQLEQVKETSRATQHQLQADLEELRNQKREDDLARVTLKARTRAAEDARRASEQGHLQTERKLTMTRNAKRTAQDHTARLRSELGRLEKRKSEALAKIDTQAARARTDLAKVRSDVARKTSEVKDAEASMAAARNRVQASEASLENLKTRLALKQSALISRYYEQVTPSGLTAAHRFYETPNEQAYLPALPQPRQESTNYSPLVDSALSALGGSSHSPWADASAIAGSKPLLPPSSLHLHSASRSHLPHGIFDDDQSAVGQRQHATIWNEPSAAQEINRTSVRSRPFDPWEEDALLARH</sequence>
<keyword evidence="1" id="KW-0175">Coiled coil</keyword>
<evidence type="ECO:0000313" key="4">
    <source>
        <dbReference type="EMBL" id="GAA98856.1"/>
    </source>
</evidence>
<keyword evidence="3" id="KW-0472">Membrane</keyword>
<evidence type="ECO:0000313" key="5">
    <source>
        <dbReference type="Proteomes" id="UP000009131"/>
    </source>
</evidence>
<protein>
    <submittedName>
        <fullName evidence="4">Uncharacterized protein</fullName>
    </submittedName>
</protein>
<feature type="region of interest" description="Disordered" evidence="2">
    <location>
        <begin position="259"/>
        <end position="292"/>
    </location>
</feature>
<feature type="coiled-coil region" evidence="1">
    <location>
        <begin position="306"/>
        <end position="333"/>
    </location>
</feature>
<name>G7E7P6_MIXOS</name>
<proteinExistence type="predicted"/>
<dbReference type="RefSeq" id="XP_014567022.1">
    <property type="nucleotide sequence ID" value="XM_014711536.1"/>
</dbReference>
<feature type="region of interest" description="Disordered" evidence="2">
    <location>
        <begin position="576"/>
        <end position="598"/>
    </location>
</feature>
<evidence type="ECO:0000256" key="3">
    <source>
        <dbReference type="SAM" id="Phobius"/>
    </source>
</evidence>
<evidence type="ECO:0000256" key="2">
    <source>
        <dbReference type="SAM" id="MobiDB-lite"/>
    </source>
</evidence>
<dbReference type="OrthoDB" id="2548929at2759"/>
<dbReference type="Proteomes" id="UP000009131">
    <property type="component" value="Unassembled WGS sequence"/>
</dbReference>
<feature type="compositionally biased region" description="Acidic residues" evidence="2">
    <location>
        <begin position="588"/>
        <end position="598"/>
    </location>
</feature>
<dbReference type="HOGENOM" id="CLU_456403_0_0_1"/>